<accession>A0A239BLP2</accession>
<feature type="signal peptide" evidence="9">
    <location>
        <begin position="1"/>
        <end position="26"/>
    </location>
</feature>
<feature type="active site" description="Charge relay system" evidence="5 6">
    <location>
        <position position="249"/>
    </location>
</feature>
<dbReference type="InterPro" id="IPR023828">
    <property type="entry name" value="Peptidase_S8_Ser-AS"/>
</dbReference>
<dbReference type="Proteomes" id="UP000198280">
    <property type="component" value="Unassembled WGS sequence"/>
</dbReference>
<feature type="chain" id="PRO_5039632746" evidence="9">
    <location>
        <begin position="27"/>
        <end position="1285"/>
    </location>
</feature>
<feature type="domain" description="Peptidase S8/S53" evidence="10">
    <location>
        <begin position="240"/>
        <end position="497"/>
    </location>
</feature>
<dbReference type="PANTHER" id="PTHR43806">
    <property type="entry name" value="PEPTIDASE S8"/>
    <property type="match status" value="1"/>
</dbReference>
<reference evidence="11 12" key="1">
    <citation type="submission" date="2017-06" db="EMBL/GenBank/DDBJ databases">
        <authorList>
            <person name="Kim H.J."/>
            <person name="Triplett B.A."/>
        </authorList>
    </citation>
    <scope>NUCLEOTIDE SEQUENCE [LARGE SCALE GENOMIC DNA]</scope>
    <source>
        <strain evidence="11 12">CGMCC 4.1858</strain>
    </source>
</reference>
<evidence type="ECO:0000256" key="8">
    <source>
        <dbReference type="SAM" id="MobiDB-lite"/>
    </source>
</evidence>
<dbReference type="Gene3D" id="3.50.30.30">
    <property type="match status" value="1"/>
</dbReference>
<dbReference type="InterPro" id="IPR017296">
    <property type="entry name" value="Peptidase_S8A_SAM-P45"/>
</dbReference>
<feature type="compositionally biased region" description="Low complexity" evidence="8">
    <location>
        <begin position="24"/>
        <end position="34"/>
    </location>
</feature>
<keyword evidence="12" id="KW-1185">Reference proteome</keyword>
<proteinExistence type="inferred from homology"/>
<evidence type="ECO:0000256" key="4">
    <source>
        <dbReference type="ARBA" id="ARBA00022825"/>
    </source>
</evidence>
<dbReference type="InterPro" id="IPR022398">
    <property type="entry name" value="Peptidase_S8_His-AS"/>
</dbReference>
<dbReference type="InterPro" id="IPR015500">
    <property type="entry name" value="Peptidase_S8_subtilisin-rel"/>
</dbReference>
<dbReference type="InterPro" id="IPR023827">
    <property type="entry name" value="Peptidase_S8_Asp-AS"/>
</dbReference>
<dbReference type="RefSeq" id="WP_179279685.1">
    <property type="nucleotide sequence ID" value="NZ_FZOF01000003.1"/>
</dbReference>
<dbReference type="SUPFAM" id="SSF52025">
    <property type="entry name" value="PA domain"/>
    <property type="match status" value="1"/>
</dbReference>
<dbReference type="PROSITE" id="PS00136">
    <property type="entry name" value="SUBTILASE_ASP"/>
    <property type="match status" value="1"/>
</dbReference>
<organism evidence="11 12">
    <name type="scientific">Actinacidiphila glaucinigra</name>
    <dbReference type="NCBI Taxonomy" id="235986"/>
    <lineage>
        <taxon>Bacteria</taxon>
        <taxon>Bacillati</taxon>
        <taxon>Actinomycetota</taxon>
        <taxon>Actinomycetes</taxon>
        <taxon>Kitasatosporales</taxon>
        <taxon>Streptomycetaceae</taxon>
        <taxon>Actinacidiphila</taxon>
    </lineage>
</organism>
<dbReference type="PANTHER" id="PTHR43806:SF65">
    <property type="entry name" value="SERINE PROTEASE APRX"/>
    <property type="match status" value="1"/>
</dbReference>
<dbReference type="PROSITE" id="PS00138">
    <property type="entry name" value="SUBTILASE_SER"/>
    <property type="match status" value="1"/>
</dbReference>
<dbReference type="Gene3D" id="3.40.50.200">
    <property type="entry name" value="Peptidase S8/S53 domain"/>
    <property type="match status" value="1"/>
</dbReference>
<feature type="active site" description="Charge relay system" evidence="5 6">
    <location>
        <position position="281"/>
    </location>
</feature>
<dbReference type="InterPro" id="IPR050131">
    <property type="entry name" value="Peptidase_S8_subtilisin-like"/>
</dbReference>
<evidence type="ECO:0000256" key="6">
    <source>
        <dbReference type="PROSITE-ProRule" id="PRU01240"/>
    </source>
</evidence>
<keyword evidence="4 6" id="KW-0720">Serine protease</keyword>
<dbReference type="PIRSF" id="PIRSF037852">
    <property type="entry name" value="Subtilisin_rel_SAV5721"/>
    <property type="match status" value="1"/>
</dbReference>
<dbReference type="PRINTS" id="PR00723">
    <property type="entry name" value="SUBTILISIN"/>
</dbReference>
<evidence type="ECO:0000256" key="5">
    <source>
        <dbReference type="PIRSR" id="PIRSR615500-1"/>
    </source>
</evidence>
<evidence type="ECO:0000256" key="7">
    <source>
        <dbReference type="RuleBase" id="RU003355"/>
    </source>
</evidence>
<dbReference type="PROSITE" id="PS51892">
    <property type="entry name" value="SUBTILASE"/>
    <property type="match status" value="1"/>
</dbReference>
<evidence type="ECO:0000256" key="1">
    <source>
        <dbReference type="ARBA" id="ARBA00011073"/>
    </source>
</evidence>
<dbReference type="PROSITE" id="PS00137">
    <property type="entry name" value="SUBTILASE_HIS"/>
    <property type="match status" value="1"/>
</dbReference>
<dbReference type="InterPro" id="IPR046450">
    <property type="entry name" value="PA_dom_sf"/>
</dbReference>
<evidence type="ECO:0000256" key="3">
    <source>
        <dbReference type="ARBA" id="ARBA00022801"/>
    </source>
</evidence>
<dbReference type="SUPFAM" id="SSF52743">
    <property type="entry name" value="Subtilisin-like"/>
    <property type="match status" value="1"/>
</dbReference>
<feature type="active site" description="Charge relay system" evidence="5 6">
    <location>
        <position position="458"/>
    </location>
</feature>
<feature type="region of interest" description="Disordered" evidence="8">
    <location>
        <begin position="58"/>
        <end position="77"/>
    </location>
</feature>
<dbReference type="CDD" id="cd07487">
    <property type="entry name" value="Peptidases_S8_1"/>
    <property type="match status" value="1"/>
</dbReference>
<sequence length="1285" mass="134208">MARFRLTAAISTVLVVTLGGTTAASAGTAPDGPARSADRTGTSSATVRLVTGDRVTVTSLPGGRHTASVQPGPGREGIPFRTLETDGKSLTVIPFDAEALVSTGTLDRRLFDVTALIAAGFDEAHTSTLPLIVSSRPEATRARVTAQAAKTAEATADRLVALRADKTASRTLESIDARSLRVDGDELGAFWKTLNPGGSSDAARAAVTPRVSLDGKVKAVLDRSTAQINAPAAWKAGYEGQGVKVAVLDTGVDANHPDLAGRIAEARNFSDSTNTDDHFGHGTHVASIVGGTGAASAGTRRGVAPKADLLVGKVLGDEGSGSESQVIDGMEWAAGEHAKVVNMSLGADMQTDGTDPMSQAVNTLTASTDTLFVIAAGNAGPGPSTVGSPGAADAALTVGAVDRDDSLASFSSRGPRFGDGAVKPDVTAPGVGIVAARAAGTTMGDPVDANYVAASGTSMATPHVAGAAALLAQQHPGWGAQQIKDALISTSRTVPGTKVTEQGGGRIDLATATGPITATGTVVLPPVQNGGKAGRQQAATVRYTNTGDKTVDLKLAVKLSTGTGRALPDGVVTLGSGTVSIAPGATADVPLSTDAAHAARGKYYGYVTAAAADGTVVAHTTVSLNVHAPKHKLTVVARDADGKVIEGAAPTIWGADGFVAYSAVEPGVAEVEEGTYQLSFGTLDRAADGQELREVVNPEVKVTKDTTVTLDASKVTEVKIRTPRPAEQRGILSYQTYRKIDGNGLIQGVMFFDIAKRLYVSPTARVTDGDFEYASRWQLVAPQLRAKVSGTSPAFTPYYVPASPAFDDKGAKLTAVDAGTGTAAELKKAGVRGKLAVVRWHFTDDRELAAAAKAAGAKALMLVVEDGFYPWTRWSPTGDRMAVPTMRAGSAEGTALLKHINKRTTTVEFSGTVRSPYLYDVMQVSKGFVPKNLVHTVSERESAVVRSTYTRTGASQWASEQRFGWRPYQDTAWNQYSREVPTGLERVEYVTGGDTLWRHTVHHNVVFGMDTPLGAGMQNVPRTYRPGQKATERWFGAVVRPSIPRGAAWPSVRNGNTLSLFVPEFNDSGTGHYSFYELNGFGGGIGTGTARAGAAAPVDDTATAVLYRDGKRIAESDQGAWGNFEVPAGDARYRLDLTTARTSDDWRFGTGTRTSWTFRSGTAAQPTALPLLQVDYTVPVDARNAVGPARRHTLGLNVRMQDGVAAPRGVTVRVETSYDDGRTWTRAATARKGGGFTAAVERPSRVRGDAYVTLRVTATDAAGNSVRQTVDRAYLHSGARNSGGR</sequence>
<keyword evidence="2 6" id="KW-0645">Protease</keyword>
<feature type="region of interest" description="Disordered" evidence="8">
    <location>
        <begin position="24"/>
        <end position="44"/>
    </location>
</feature>
<comment type="similarity">
    <text evidence="1 6 7">Belongs to the peptidase S8 family.</text>
</comment>
<evidence type="ECO:0000256" key="9">
    <source>
        <dbReference type="SAM" id="SignalP"/>
    </source>
</evidence>
<gene>
    <name evidence="11" type="ORF">SAMN05216252_10314</name>
</gene>
<evidence type="ECO:0000256" key="2">
    <source>
        <dbReference type="ARBA" id="ARBA00022670"/>
    </source>
</evidence>
<dbReference type="InterPro" id="IPR036852">
    <property type="entry name" value="Peptidase_S8/S53_dom_sf"/>
</dbReference>
<dbReference type="EMBL" id="FZOF01000003">
    <property type="protein sequence ID" value="SNS08288.1"/>
    <property type="molecule type" value="Genomic_DNA"/>
</dbReference>
<dbReference type="InterPro" id="IPR000209">
    <property type="entry name" value="Peptidase_S8/S53_dom"/>
</dbReference>
<evidence type="ECO:0000313" key="11">
    <source>
        <dbReference type="EMBL" id="SNS08288.1"/>
    </source>
</evidence>
<dbReference type="GO" id="GO:0004252">
    <property type="term" value="F:serine-type endopeptidase activity"/>
    <property type="evidence" value="ECO:0007669"/>
    <property type="project" value="UniProtKB-UniRule"/>
</dbReference>
<protein>
    <submittedName>
        <fullName evidence="11">Serine protease, subtilisin family</fullName>
    </submittedName>
</protein>
<keyword evidence="3 6" id="KW-0378">Hydrolase</keyword>
<name>A0A239BLP2_9ACTN</name>
<evidence type="ECO:0000313" key="12">
    <source>
        <dbReference type="Proteomes" id="UP000198280"/>
    </source>
</evidence>
<evidence type="ECO:0000259" key="10">
    <source>
        <dbReference type="Pfam" id="PF00082"/>
    </source>
</evidence>
<dbReference type="GO" id="GO:0006508">
    <property type="term" value="P:proteolysis"/>
    <property type="evidence" value="ECO:0007669"/>
    <property type="project" value="UniProtKB-KW"/>
</dbReference>
<keyword evidence="9" id="KW-0732">Signal</keyword>
<dbReference type="Pfam" id="PF00082">
    <property type="entry name" value="Peptidase_S8"/>
    <property type="match status" value="1"/>
</dbReference>